<dbReference type="OrthoDB" id="518124at2"/>
<name>A0A090ABR1_9GAMM</name>
<dbReference type="AlphaFoldDB" id="A0A090ABR1"/>
<organism evidence="1 2">
    <name type="scientific">Thioploca ingrica</name>
    <dbReference type="NCBI Taxonomy" id="40754"/>
    <lineage>
        <taxon>Bacteria</taxon>
        <taxon>Pseudomonadati</taxon>
        <taxon>Pseudomonadota</taxon>
        <taxon>Gammaproteobacteria</taxon>
        <taxon>Thiotrichales</taxon>
        <taxon>Thiotrichaceae</taxon>
        <taxon>Thioploca</taxon>
    </lineage>
</organism>
<evidence type="ECO:0008006" key="3">
    <source>
        <dbReference type="Google" id="ProtNLM"/>
    </source>
</evidence>
<protein>
    <recommendedName>
        <fullName evidence="3">Type I restriction enzyme R protein N-terminal domain-containing protein</fullName>
    </recommendedName>
</protein>
<dbReference type="Proteomes" id="UP000031623">
    <property type="component" value="Chromosome"/>
</dbReference>
<accession>A0A090ABR1</accession>
<dbReference type="STRING" id="40754.THII_0796"/>
<dbReference type="KEGG" id="tig:THII_0796"/>
<keyword evidence="2" id="KW-1185">Reference proteome</keyword>
<evidence type="ECO:0000313" key="1">
    <source>
        <dbReference type="EMBL" id="BAP55093.1"/>
    </source>
</evidence>
<sequence>MAFTDFKSIQQVQQNFSIKYTEENYIEYDELEPSNTFLEEFTFSRQNIDVFSSEAARCENVIYPVIREVYKKYVAQFSLWSHKTLSYDEVLTGTPDYLITSKSPLGKTILGLPIIVVVEAKQNNFMEGWGQCLAELLAAQKLNQEETRPVQGIVTDGEVWHFGKLVGQVFIKNETVLAISDLKKIFGAISYLIRDSQVGCVSESINVK</sequence>
<dbReference type="HOGENOM" id="CLU_084165_0_0_6"/>
<gene>
    <name evidence="1" type="ORF">THII_0796</name>
</gene>
<evidence type="ECO:0000313" key="2">
    <source>
        <dbReference type="Proteomes" id="UP000031623"/>
    </source>
</evidence>
<reference evidence="1 2" key="1">
    <citation type="journal article" date="2014" name="ISME J.">
        <title>Ecophysiology of Thioploca ingrica as revealed by the complete genome sequence supplemented with proteomic evidence.</title>
        <authorList>
            <person name="Kojima H."/>
            <person name="Ogura Y."/>
            <person name="Yamamoto N."/>
            <person name="Togashi T."/>
            <person name="Mori H."/>
            <person name="Watanabe T."/>
            <person name="Nemoto F."/>
            <person name="Kurokawa K."/>
            <person name="Hayashi T."/>
            <person name="Fukui M."/>
        </authorList>
    </citation>
    <scope>NUCLEOTIDE SEQUENCE [LARGE SCALE GENOMIC DNA]</scope>
</reference>
<dbReference type="EMBL" id="AP014633">
    <property type="protein sequence ID" value="BAP55093.1"/>
    <property type="molecule type" value="Genomic_DNA"/>
</dbReference>
<proteinExistence type="predicted"/>